<accession>J3NV22</accession>
<reference evidence="2" key="4">
    <citation type="journal article" date="2015" name="G3 (Bethesda)">
        <title>Genome sequences of three phytopathogenic species of the Magnaporthaceae family of fungi.</title>
        <authorList>
            <person name="Okagaki L.H."/>
            <person name="Nunes C.C."/>
            <person name="Sailsbery J."/>
            <person name="Clay B."/>
            <person name="Brown D."/>
            <person name="John T."/>
            <person name="Oh Y."/>
            <person name="Young N."/>
            <person name="Fitzgerald M."/>
            <person name="Haas B.J."/>
            <person name="Zeng Q."/>
            <person name="Young S."/>
            <person name="Adiconis X."/>
            <person name="Fan L."/>
            <person name="Levin J.Z."/>
            <person name="Mitchell T.K."/>
            <person name="Okubara P.A."/>
            <person name="Farman M.L."/>
            <person name="Kohn L.M."/>
            <person name="Birren B."/>
            <person name="Ma L.-J."/>
            <person name="Dean R.A."/>
        </authorList>
    </citation>
    <scope>NUCLEOTIDE SEQUENCE</scope>
    <source>
        <strain evidence="2">R3-111a-1</strain>
    </source>
</reference>
<evidence type="ECO:0000313" key="2">
    <source>
        <dbReference type="EnsemblFungi" id="EJT75194"/>
    </source>
</evidence>
<dbReference type="VEuPathDB" id="FungiDB:GGTG_05131"/>
<dbReference type="GeneID" id="20345589"/>
<dbReference type="AlphaFoldDB" id="J3NV22"/>
<protein>
    <submittedName>
        <fullName evidence="1 2">Uncharacterized protein</fullName>
    </submittedName>
</protein>
<dbReference type="EMBL" id="GL385397">
    <property type="protein sequence ID" value="EJT75194.1"/>
    <property type="molecule type" value="Genomic_DNA"/>
</dbReference>
<proteinExistence type="predicted"/>
<dbReference type="RefSeq" id="XP_009221194.1">
    <property type="nucleotide sequence ID" value="XM_009222930.1"/>
</dbReference>
<sequence>MLHAPPRDREPLVDRLEQRHLDGAHVAPVVDLGHTLDPLQRRHRQVHAGAGGLVPPLARRQLAAPVSDIALDDLDAVERYLSSEALGPEDVPRITIFLHRSSERCQGEPVDLSALASPCVGAYATLLDAEHWRLPAIANVAKLHITQ</sequence>
<dbReference type="HOGENOM" id="CLU_1768183_0_0_1"/>
<reference evidence="2" key="5">
    <citation type="submission" date="2018-04" db="UniProtKB">
        <authorList>
            <consortium name="EnsemblFungi"/>
        </authorList>
    </citation>
    <scope>IDENTIFICATION</scope>
    <source>
        <strain evidence="2">R3-111a-1</strain>
    </source>
</reference>
<evidence type="ECO:0000313" key="1">
    <source>
        <dbReference type="EMBL" id="EJT75194.1"/>
    </source>
</evidence>
<reference evidence="1" key="3">
    <citation type="submission" date="2010-09" db="EMBL/GenBank/DDBJ databases">
        <title>Annotation of Gaeumannomyces graminis var. tritici R3-111a-1.</title>
        <authorList>
            <consortium name="The Broad Institute Genome Sequencing Platform"/>
            <person name="Ma L.-J."/>
            <person name="Dead R."/>
            <person name="Young S.K."/>
            <person name="Zeng Q."/>
            <person name="Gargeya S."/>
            <person name="Fitzgerald M."/>
            <person name="Haas B."/>
            <person name="Abouelleil A."/>
            <person name="Alvarado L."/>
            <person name="Arachchi H.M."/>
            <person name="Berlin A."/>
            <person name="Brown A."/>
            <person name="Chapman S.B."/>
            <person name="Chen Z."/>
            <person name="Dunbar C."/>
            <person name="Freedman E."/>
            <person name="Gearin G."/>
            <person name="Gellesch M."/>
            <person name="Goldberg J."/>
            <person name="Griggs A."/>
            <person name="Gujja S."/>
            <person name="Heiman D."/>
            <person name="Howarth C."/>
            <person name="Larson L."/>
            <person name="Lui A."/>
            <person name="MacDonald P.J.P."/>
            <person name="Mehta T."/>
            <person name="Montmayeur A."/>
            <person name="Murphy C."/>
            <person name="Neiman D."/>
            <person name="Pearson M."/>
            <person name="Priest M."/>
            <person name="Roberts A."/>
            <person name="Saif S."/>
            <person name="Shea T."/>
            <person name="Shenoy N."/>
            <person name="Sisk P."/>
            <person name="Stolte C."/>
            <person name="Sykes S."/>
            <person name="Yandava C."/>
            <person name="Wortman J."/>
            <person name="Nusbaum C."/>
            <person name="Birren B."/>
        </authorList>
    </citation>
    <scope>NUCLEOTIDE SEQUENCE</scope>
    <source>
        <strain evidence="1">R3-111a-1</strain>
    </source>
</reference>
<reference evidence="3" key="1">
    <citation type="submission" date="2010-07" db="EMBL/GenBank/DDBJ databases">
        <title>The genome sequence of Gaeumannomyces graminis var. tritici strain R3-111a-1.</title>
        <authorList>
            <consortium name="The Broad Institute Genome Sequencing Platform"/>
            <person name="Ma L.-J."/>
            <person name="Dead R."/>
            <person name="Young S."/>
            <person name="Zeng Q."/>
            <person name="Koehrsen M."/>
            <person name="Alvarado L."/>
            <person name="Berlin A."/>
            <person name="Chapman S.B."/>
            <person name="Chen Z."/>
            <person name="Freedman E."/>
            <person name="Gellesch M."/>
            <person name="Goldberg J."/>
            <person name="Griggs A."/>
            <person name="Gujja S."/>
            <person name="Heilman E.R."/>
            <person name="Heiman D."/>
            <person name="Hepburn T."/>
            <person name="Howarth C."/>
            <person name="Jen D."/>
            <person name="Larson L."/>
            <person name="Mehta T."/>
            <person name="Neiman D."/>
            <person name="Pearson M."/>
            <person name="Roberts A."/>
            <person name="Saif S."/>
            <person name="Shea T."/>
            <person name="Shenoy N."/>
            <person name="Sisk P."/>
            <person name="Stolte C."/>
            <person name="Sykes S."/>
            <person name="Walk T."/>
            <person name="White J."/>
            <person name="Yandava C."/>
            <person name="Haas B."/>
            <person name="Nusbaum C."/>
            <person name="Birren B."/>
        </authorList>
    </citation>
    <scope>NUCLEOTIDE SEQUENCE [LARGE SCALE GENOMIC DNA]</scope>
    <source>
        <strain evidence="3">R3-111a-1</strain>
    </source>
</reference>
<gene>
    <name evidence="2" type="primary">20345589</name>
    <name evidence="1" type="ORF">GGTG_05131</name>
</gene>
<name>J3NV22_GAET3</name>
<organism evidence="1">
    <name type="scientific">Gaeumannomyces tritici (strain R3-111a-1)</name>
    <name type="common">Wheat and barley take-all root rot fungus</name>
    <name type="synonym">Gaeumannomyces graminis var. tritici</name>
    <dbReference type="NCBI Taxonomy" id="644352"/>
    <lineage>
        <taxon>Eukaryota</taxon>
        <taxon>Fungi</taxon>
        <taxon>Dikarya</taxon>
        <taxon>Ascomycota</taxon>
        <taxon>Pezizomycotina</taxon>
        <taxon>Sordariomycetes</taxon>
        <taxon>Sordariomycetidae</taxon>
        <taxon>Magnaporthales</taxon>
        <taxon>Magnaporthaceae</taxon>
        <taxon>Gaeumannomyces</taxon>
    </lineage>
</organism>
<keyword evidence="3" id="KW-1185">Reference proteome</keyword>
<dbReference type="Proteomes" id="UP000006039">
    <property type="component" value="Unassembled WGS sequence"/>
</dbReference>
<evidence type="ECO:0000313" key="3">
    <source>
        <dbReference type="Proteomes" id="UP000006039"/>
    </source>
</evidence>
<reference evidence="1" key="2">
    <citation type="submission" date="2010-07" db="EMBL/GenBank/DDBJ databases">
        <authorList>
            <consortium name="The Broad Institute Genome Sequencing Platform"/>
            <consortium name="Broad Institute Genome Sequencing Center for Infectious Disease"/>
            <person name="Ma L.-J."/>
            <person name="Dead R."/>
            <person name="Young S."/>
            <person name="Zeng Q."/>
            <person name="Koehrsen M."/>
            <person name="Alvarado L."/>
            <person name="Berlin A."/>
            <person name="Chapman S.B."/>
            <person name="Chen Z."/>
            <person name="Freedman E."/>
            <person name="Gellesch M."/>
            <person name="Goldberg J."/>
            <person name="Griggs A."/>
            <person name="Gujja S."/>
            <person name="Heilman E.R."/>
            <person name="Heiman D."/>
            <person name="Hepburn T."/>
            <person name="Howarth C."/>
            <person name="Jen D."/>
            <person name="Larson L."/>
            <person name="Mehta T."/>
            <person name="Neiman D."/>
            <person name="Pearson M."/>
            <person name="Roberts A."/>
            <person name="Saif S."/>
            <person name="Shea T."/>
            <person name="Shenoy N."/>
            <person name="Sisk P."/>
            <person name="Stolte C."/>
            <person name="Sykes S."/>
            <person name="Walk T."/>
            <person name="White J."/>
            <person name="Yandava C."/>
            <person name="Haas B."/>
            <person name="Nusbaum C."/>
            <person name="Birren B."/>
        </authorList>
    </citation>
    <scope>NUCLEOTIDE SEQUENCE</scope>
    <source>
        <strain evidence="1">R3-111a-1</strain>
    </source>
</reference>
<dbReference type="EnsemblFungi" id="EJT75194">
    <property type="protein sequence ID" value="EJT75194"/>
    <property type="gene ID" value="GGTG_05131"/>
</dbReference>